<evidence type="ECO:0000313" key="4">
    <source>
        <dbReference type="EMBL" id="NEZ65157.1"/>
    </source>
</evidence>
<gene>
    <name evidence="4" type="ORF">D0962_20665</name>
</gene>
<proteinExistence type="predicted"/>
<sequence>MIIKSSQRAGHQELAVHLMKSRDIDGTPQTVTISGSRDLVNGDDVHQALRDMAILAMASSRCQKDLYHISLSPDQAMTAEDWEIVWQLYEGEFGLDHLPYVEVTHTKGDNRPPHRHRVYERVDVESCKAVQLSHTRIRNELVARKIEFALGHNLTIGKHNRTVLKRLEQDGQQEMVAWMQQGYAYDCERPIAYQTHDDVQMAKRTKLPTEQVTADLQACYGRTDNGLSFQAAIAEKGYQLAKGDRRDFVILDAMGGIHSPRRRLGVKAKELRERWGDLEQAQLAHVEDVVRQIKAQLTDNETKNSDTDAASKPSTDRPDTLGQDRNGINSDGGSLSELRQKAEDVAAEIKEIEATITTGDSKQIDDEVLNYWQRQGSSELERSKPQSRVRNRNGRGGQSKPKLSDIRDETQLLKLQGQDAVAERQHRLRALSQPLPGHALSNQTISEAQALQQGIADYQRFWQERFRGQKQLSSNQAYRLGADRWILQRLAKRGYTRTQARQILLRSSPELMNQRPHNRIGYIRRMVNQVYTPYEQQQRLATLKENSRQKISDTRSNTKDVPKPYKPEPSPEKTPFQQSKPDKPIDQSPDQRVPDRGLER</sequence>
<organism evidence="4 5">
    <name type="scientific">Adonisia turfae CCMR0082</name>
    <dbReference type="NCBI Taxonomy" id="2304604"/>
    <lineage>
        <taxon>Bacteria</taxon>
        <taxon>Bacillati</taxon>
        <taxon>Cyanobacteriota</taxon>
        <taxon>Adonisia</taxon>
        <taxon>Adonisia turfae</taxon>
    </lineage>
</organism>
<feature type="domain" description="MobA/VirD2-like nuclease" evidence="2">
    <location>
        <begin position="40"/>
        <end position="147"/>
    </location>
</feature>
<dbReference type="InterPro" id="IPR054366">
    <property type="entry name" value="RepB/MobA-like_C"/>
</dbReference>
<feature type="region of interest" description="Disordered" evidence="1">
    <location>
        <begin position="542"/>
        <end position="600"/>
    </location>
</feature>
<dbReference type="Pfam" id="PF03432">
    <property type="entry name" value="Relaxase"/>
    <property type="match status" value="1"/>
</dbReference>
<dbReference type="RefSeq" id="WP_163666038.1">
    <property type="nucleotide sequence ID" value="NZ_QZCE01000002.1"/>
</dbReference>
<dbReference type="AlphaFoldDB" id="A0A6M0S9J6"/>
<name>A0A6M0S9J6_9CYAN</name>
<feature type="compositionally biased region" description="Basic and acidic residues" evidence="1">
    <location>
        <begin position="545"/>
        <end position="571"/>
    </location>
</feature>
<comment type="caution">
    <text evidence="4">The sequence shown here is derived from an EMBL/GenBank/DDBJ whole genome shotgun (WGS) entry which is preliminary data.</text>
</comment>
<reference evidence="4 5" key="1">
    <citation type="journal article" date="2020" name="Microb. Ecol.">
        <title>Ecogenomics of the Marine Benthic Filamentous Cyanobacterium Adonisia.</title>
        <authorList>
            <person name="Walter J.M."/>
            <person name="Coutinho F.H."/>
            <person name="Leomil L."/>
            <person name="Hargreaves P.I."/>
            <person name="Campeao M.E."/>
            <person name="Vieira V.V."/>
            <person name="Silva B.S."/>
            <person name="Fistarol G.O."/>
            <person name="Salomon P.S."/>
            <person name="Sawabe T."/>
            <person name="Mino S."/>
            <person name="Hosokawa M."/>
            <person name="Miyashita H."/>
            <person name="Maruyama F."/>
            <person name="van Verk M.C."/>
            <person name="Dutilh B.E."/>
            <person name="Thompson C.C."/>
            <person name="Thompson F.L."/>
        </authorList>
    </citation>
    <scope>NUCLEOTIDE SEQUENCE [LARGE SCALE GENOMIC DNA]</scope>
    <source>
        <strain evidence="4 5">CCMR0082</strain>
    </source>
</reference>
<evidence type="ECO:0000259" key="3">
    <source>
        <dbReference type="Pfam" id="PF22448"/>
    </source>
</evidence>
<dbReference type="Pfam" id="PF22448">
    <property type="entry name" value="RepB_primase_C"/>
    <property type="match status" value="1"/>
</dbReference>
<dbReference type="Proteomes" id="UP000473574">
    <property type="component" value="Unassembled WGS sequence"/>
</dbReference>
<dbReference type="InterPro" id="IPR005094">
    <property type="entry name" value="Endonuclease_MobA/VirD2"/>
</dbReference>
<evidence type="ECO:0000259" key="2">
    <source>
        <dbReference type="Pfam" id="PF03432"/>
    </source>
</evidence>
<dbReference type="EMBL" id="QZCE01000002">
    <property type="protein sequence ID" value="NEZ65157.1"/>
    <property type="molecule type" value="Genomic_DNA"/>
</dbReference>
<feature type="domain" description="RepB/MobA-like C-terminal" evidence="3">
    <location>
        <begin position="482"/>
        <end position="528"/>
    </location>
</feature>
<evidence type="ECO:0008006" key="6">
    <source>
        <dbReference type="Google" id="ProtNLM"/>
    </source>
</evidence>
<accession>A0A6M0S9J6</accession>
<feature type="region of interest" description="Disordered" evidence="1">
    <location>
        <begin position="375"/>
        <end position="406"/>
    </location>
</feature>
<protein>
    <recommendedName>
        <fullName evidence="6">Relaxase</fullName>
    </recommendedName>
</protein>
<feature type="region of interest" description="Disordered" evidence="1">
    <location>
        <begin position="297"/>
        <end position="340"/>
    </location>
</feature>
<evidence type="ECO:0000313" key="5">
    <source>
        <dbReference type="Proteomes" id="UP000473574"/>
    </source>
</evidence>
<dbReference type="Gene3D" id="1.10.1240.50">
    <property type="match status" value="1"/>
</dbReference>
<evidence type="ECO:0000256" key="1">
    <source>
        <dbReference type="SAM" id="MobiDB-lite"/>
    </source>
</evidence>